<protein>
    <recommendedName>
        <fullName evidence="10">C2 domain-containing protein</fullName>
    </recommendedName>
</protein>
<dbReference type="EMBL" id="CALNXK010000132">
    <property type="protein sequence ID" value="CAH3165191.1"/>
    <property type="molecule type" value="Genomic_DNA"/>
</dbReference>
<evidence type="ECO:0000256" key="1">
    <source>
        <dbReference type="ARBA" id="ARBA00004141"/>
    </source>
</evidence>
<sequence>MSDEDLRDTDTGKKKGFFSSLKRSKSKGGRGRKNTKSSSMPHLPQSYAQINGNAVKRTDQFNISQPAKGGAEEDGAAPVPSPSEAGGLTECPAQDVSPGSLAGDVARAGKCAFFSLEVELKDGRDLAARDKTDSFSVEFLHEKPVTKPITRAPGTSDPYVKFKTDGKQIYKSRTVQKNLNPQWNEKFCVPIEDITVPLILKVLDFDRVGNDDPMGRAVVDLSAIEIEKPTEMILDLEDPDGGKEKLGQICAIFTVQPKNFEDRQEVSKRASTSKKGQPPKEPGKGQLWDGLVSIILVEGKKMIPMDDSGLSDPYCRFRLGNEKYKTKACKETLSPQWKEQFDLKIYPDSPMMLEVTVWDRDVRKDEFMGRCQIDLSTLEREKSHKIEAALEDNAGTIVMHLSITGLDAPGCESDLNTFVEKPGRRQEVAKQFMLKNTPKKIKDVGWLQVKLHRAVGLASADIGGTSDPFAVVELNNQRLVTPTLYKTLNPAWDKIYEMTVYDIHDVLDITVFDEDKRGAPEFLGRVVIPLLQVTPGEKRLYQLKNKSLEGRVKGHLILTLDVDYNPIRAAVRTVNPRDPKTMFDPPKFKRALLQRNIDRVNKLVASLVSTGAFVQSLFTWQYKFRSAFAFAIYIMLCLNFDFYIIPLTLLLTFLKQYVMCMLLADRNVNPEEQEGAPVDDDDDLEDEEEDKGKKGDKGKSFKEKIAALTSICQTVQNALDMVASMGERVKNTFNWTVPFCSYLMCVIFTLGTVVLYLVPLKFLLLAWGINKFTKKIRKPNAVDNNELMDFLSRIPSDVEVKEQKVLKTDPSLRLKRIDG</sequence>
<feature type="domain" description="C2" evidence="10">
    <location>
        <begin position="272"/>
        <end position="388"/>
    </location>
</feature>
<feature type="transmembrane region" description="Helical" evidence="9">
    <location>
        <begin position="627"/>
        <end position="654"/>
    </location>
</feature>
<dbReference type="Proteomes" id="UP001159405">
    <property type="component" value="Unassembled WGS sequence"/>
</dbReference>
<feature type="domain" description="C2" evidence="10">
    <location>
        <begin position="426"/>
        <end position="544"/>
    </location>
</feature>
<evidence type="ECO:0000259" key="10">
    <source>
        <dbReference type="PROSITE" id="PS50004"/>
    </source>
</evidence>
<dbReference type="Gene3D" id="2.60.40.150">
    <property type="entry name" value="C2 domain"/>
    <property type="match status" value="3"/>
</dbReference>
<dbReference type="CDD" id="cd08376">
    <property type="entry name" value="C2B_MCTP_PRT"/>
    <property type="match status" value="1"/>
</dbReference>
<dbReference type="PROSITE" id="PS50004">
    <property type="entry name" value="C2"/>
    <property type="match status" value="3"/>
</dbReference>
<dbReference type="CDD" id="cd08377">
    <property type="entry name" value="C2C_MCTP_PRT"/>
    <property type="match status" value="1"/>
</dbReference>
<feature type="compositionally biased region" description="Basic residues" evidence="8">
    <location>
        <begin position="22"/>
        <end position="35"/>
    </location>
</feature>
<keyword evidence="12" id="KW-1185">Reference proteome</keyword>
<dbReference type="SMART" id="SM00239">
    <property type="entry name" value="C2"/>
    <property type="match status" value="3"/>
</dbReference>
<accession>A0ABN8QLV9</accession>
<name>A0ABN8QLV9_9CNID</name>
<dbReference type="PANTHER" id="PTHR45911:SF4">
    <property type="entry name" value="MULTIPLE C2 AND TRANSMEMBRANE DOMAIN-CONTAINING PROTEIN"/>
    <property type="match status" value="1"/>
</dbReference>
<proteinExistence type="predicted"/>
<keyword evidence="7 9" id="KW-0472">Membrane</keyword>
<dbReference type="InterPro" id="IPR013583">
    <property type="entry name" value="MCTP_C"/>
</dbReference>
<evidence type="ECO:0000313" key="11">
    <source>
        <dbReference type="EMBL" id="CAH3165191.1"/>
    </source>
</evidence>
<comment type="subcellular location">
    <subcellularLocation>
        <location evidence="1">Membrane</location>
        <topology evidence="1">Multi-pass membrane protein</topology>
    </subcellularLocation>
</comment>
<keyword evidence="4" id="KW-0677">Repeat</keyword>
<keyword evidence="6 9" id="KW-1133">Transmembrane helix</keyword>
<dbReference type="PANTHER" id="PTHR45911">
    <property type="entry name" value="C2 DOMAIN-CONTAINING PROTEIN"/>
    <property type="match status" value="1"/>
</dbReference>
<evidence type="ECO:0000256" key="9">
    <source>
        <dbReference type="SAM" id="Phobius"/>
    </source>
</evidence>
<gene>
    <name evidence="11" type="ORF">PLOB_00007165</name>
</gene>
<feature type="region of interest" description="Disordered" evidence="8">
    <location>
        <begin position="671"/>
        <end position="697"/>
    </location>
</feature>
<dbReference type="InterPro" id="IPR000008">
    <property type="entry name" value="C2_dom"/>
</dbReference>
<keyword evidence="2 9" id="KW-0812">Transmembrane</keyword>
<organism evidence="11 12">
    <name type="scientific">Porites lobata</name>
    <dbReference type="NCBI Taxonomy" id="104759"/>
    <lineage>
        <taxon>Eukaryota</taxon>
        <taxon>Metazoa</taxon>
        <taxon>Cnidaria</taxon>
        <taxon>Anthozoa</taxon>
        <taxon>Hexacorallia</taxon>
        <taxon>Scleractinia</taxon>
        <taxon>Fungiina</taxon>
        <taxon>Poritidae</taxon>
        <taxon>Porites</taxon>
    </lineage>
</organism>
<feature type="region of interest" description="Disordered" evidence="8">
    <location>
        <begin position="262"/>
        <end position="286"/>
    </location>
</feature>
<evidence type="ECO:0000256" key="8">
    <source>
        <dbReference type="SAM" id="MobiDB-lite"/>
    </source>
</evidence>
<comment type="caution">
    <text evidence="11">The sequence shown here is derived from an EMBL/GenBank/DDBJ whole genome shotgun (WGS) entry which is preliminary data.</text>
</comment>
<reference evidence="11 12" key="1">
    <citation type="submission" date="2022-05" db="EMBL/GenBank/DDBJ databases">
        <authorList>
            <consortium name="Genoscope - CEA"/>
            <person name="William W."/>
        </authorList>
    </citation>
    <scope>NUCLEOTIDE SEQUENCE [LARGE SCALE GENOMIC DNA]</scope>
</reference>
<dbReference type="Pfam" id="PF08372">
    <property type="entry name" value="PRT_C"/>
    <property type="match status" value="1"/>
</dbReference>
<evidence type="ECO:0000256" key="7">
    <source>
        <dbReference type="ARBA" id="ARBA00023136"/>
    </source>
</evidence>
<dbReference type="InterPro" id="IPR035892">
    <property type="entry name" value="C2_domain_sf"/>
</dbReference>
<keyword evidence="3" id="KW-0479">Metal-binding</keyword>
<evidence type="ECO:0000256" key="6">
    <source>
        <dbReference type="ARBA" id="ARBA00022989"/>
    </source>
</evidence>
<dbReference type="SUPFAM" id="SSF49562">
    <property type="entry name" value="C2 domain (Calcium/lipid-binding domain, CaLB)"/>
    <property type="match status" value="3"/>
</dbReference>
<dbReference type="Pfam" id="PF00168">
    <property type="entry name" value="C2"/>
    <property type="match status" value="3"/>
</dbReference>
<feature type="transmembrane region" description="Helical" evidence="9">
    <location>
        <begin position="741"/>
        <end position="769"/>
    </location>
</feature>
<evidence type="ECO:0000256" key="5">
    <source>
        <dbReference type="ARBA" id="ARBA00022837"/>
    </source>
</evidence>
<feature type="compositionally biased region" description="Acidic residues" evidence="8">
    <location>
        <begin position="671"/>
        <end position="689"/>
    </location>
</feature>
<dbReference type="PRINTS" id="PR00360">
    <property type="entry name" value="C2DOMAIN"/>
</dbReference>
<evidence type="ECO:0000256" key="4">
    <source>
        <dbReference type="ARBA" id="ARBA00022737"/>
    </source>
</evidence>
<feature type="domain" description="C2" evidence="10">
    <location>
        <begin position="97"/>
        <end position="234"/>
    </location>
</feature>
<dbReference type="CDD" id="cd04042">
    <property type="entry name" value="C2A_MCTP_PRT"/>
    <property type="match status" value="1"/>
</dbReference>
<evidence type="ECO:0000256" key="3">
    <source>
        <dbReference type="ARBA" id="ARBA00022723"/>
    </source>
</evidence>
<feature type="region of interest" description="Disordered" evidence="8">
    <location>
        <begin position="1"/>
        <end position="97"/>
    </location>
</feature>
<keyword evidence="5" id="KW-0106">Calcium</keyword>
<evidence type="ECO:0000256" key="2">
    <source>
        <dbReference type="ARBA" id="ARBA00022692"/>
    </source>
</evidence>
<evidence type="ECO:0000313" key="12">
    <source>
        <dbReference type="Proteomes" id="UP001159405"/>
    </source>
</evidence>